<dbReference type="EMBL" id="QZWG01000015">
    <property type="protein sequence ID" value="RZB65794.1"/>
    <property type="molecule type" value="Genomic_DNA"/>
</dbReference>
<comment type="caution">
    <text evidence="2">The sequence shown here is derived from an EMBL/GenBank/DDBJ whole genome shotgun (WGS) entry which is preliminary data.</text>
</comment>
<reference evidence="2 3" key="1">
    <citation type="submission" date="2018-09" db="EMBL/GenBank/DDBJ databases">
        <title>A high-quality reference genome of wild soybean provides a powerful tool to mine soybean genomes.</title>
        <authorList>
            <person name="Xie M."/>
            <person name="Chung C.Y.L."/>
            <person name="Li M.-W."/>
            <person name="Wong F.-L."/>
            <person name="Chan T.-F."/>
            <person name="Lam H.-M."/>
        </authorList>
    </citation>
    <scope>NUCLEOTIDE SEQUENCE [LARGE SCALE GENOMIC DNA]</scope>
    <source>
        <strain evidence="3">cv. W05</strain>
        <tissue evidence="2">Hypocotyl of etiolated seedlings</tissue>
    </source>
</reference>
<evidence type="ECO:0000313" key="3">
    <source>
        <dbReference type="Proteomes" id="UP000289340"/>
    </source>
</evidence>
<accession>A0A445GX04</accession>
<dbReference type="AlphaFoldDB" id="A0A445GX04"/>
<sequence length="81" mass="8674">MSRLGIFSSMITARSSSLTSASPLACSTPATASAPETPSSELPRRPLALQNHLRRNFLLDSAGGAATWNRLQFFPCFSTTD</sequence>
<protein>
    <submittedName>
        <fullName evidence="2">Uncharacterized protein</fullName>
    </submittedName>
</protein>
<proteinExistence type="predicted"/>
<feature type="region of interest" description="Disordered" evidence="1">
    <location>
        <begin position="15"/>
        <end position="43"/>
    </location>
</feature>
<dbReference type="EMBL" id="QZWG01000015">
    <property type="protein sequence ID" value="RZB65795.1"/>
    <property type="molecule type" value="Genomic_DNA"/>
</dbReference>
<keyword evidence="3" id="KW-1185">Reference proteome</keyword>
<organism evidence="2 3">
    <name type="scientific">Glycine soja</name>
    <name type="common">Wild soybean</name>
    <dbReference type="NCBI Taxonomy" id="3848"/>
    <lineage>
        <taxon>Eukaryota</taxon>
        <taxon>Viridiplantae</taxon>
        <taxon>Streptophyta</taxon>
        <taxon>Embryophyta</taxon>
        <taxon>Tracheophyta</taxon>
        <taxon>Spermatophyta</taxon>
        <taxon>Magnoliopsida</taxon>
        <taxon>eudicotyledons</taxon>
        <taxon>Gunneridae</taxon>
        <taxon>Pentapetalae</taxon>
        <taxon>rosids</taxon>
        <taxon>fabids</taxon>
        <taxon>Fabales</taxon>
        <taxon>Fabaceae</taxon>
        <taxon>Papilionoideae</taxon>
        <taxon>50 kb inversion clade</taxon>
        <taxon>NPAAA clade</taxon>
        <taxon>indigoferoid/millettioid clade</taxon>
        <taxon>Phaseoleae</taxon>
        <taxon>Glycine</taxon>
        <taxon>Glycine subgen. Soja</taxon>
    </lineage>
</organism>
<evidence type="ECO:0000256" key="1">
    <source>
        <dbReference type="SAM" id="MobiDB-lite"/>
    </source>
</evidence>
<dbReference type="Proteomes" id="UP000289340">
    <property type="component" value="Chromosome 15"/>
</dbReference>
<dbReference type="EMBL" id="QZWG01000015">
    <property type="protein sequence ID" value="RZB65797.1"/>
    <property type="molecule type" value="Genomic_DNA"/>
</dbReference>
<dbReference type="EMBL" id="QZWG01000015">
    <property type="protein sequence ID" value="RZB65796.1"/>
    <property type="molecule type" value="Genomic_DNA"/>
</dbReference>
<feature type="compositionally biased region" description="Polar residues" evidence="1">
    <location>
        <begin position="28"/>
        <end position="40"/>
    </location>
</feature>
<dbReference type="EMBL" id="QZWG01000015">
    <property type="protein sequence ID" value="RZB65793.1"/>
    <property type="molecule type" value="Genomic_DNA"/>
</dbReference>
<name>A0A445GX04_GLYSO</name>
<evidence type="ECO:0000313" key="2">
    <source>
        <dbReference type="EMBL" id="RZB65796.1"/>
    </source>
</evidence>
<gene>
    <name evidence="2" type="ORF">D0Y65_041734</name>
</gene>